<dbReference type="SUPFAM" id="SSF51735">
    <property type="entry name" value="NAD(P)-binding Rossmann-fold domains"/>
    <property type="match status" value="1"/>
</dbReference>
<dbReference type="AlphaFoldDB" id="A0A1R3RU90"/>
<gene>
    <name evidence="5" type="ORF">ASPCADRAFT_505072</name>
</gene>
<comment type="similarity">
    <text evidence="1 4">Belongs to the short-chain dehydrogenases/reductases (SDR) family.</text>
</comment>
<accession>A0A1R3RU90</accession>
<dbReference type="GO" id="GO:0016491">
    <property type="term" value="F:oxidoreductase activity"/>
    <property type="evidence" value="ECO:0007669"/>
    <property type="project" value="UniProtKB-KW"/>
</dbReference>
<dbReference type="Proteomes" id="UP000188318">
    <property type="component" value="Unassembled WGS sequence"/>
</dbReference>
<protein>
    <submittedName>
        <fullName evidence="5">Uncharacterized protein</fullName>
    </submittedName>
</protein>
<dbReference type="Gene3D" id="3.40.50.720">
    <property type="entry name" value="NAD(P)-binding Rossmann-like Domain"/>
    <property type="match status" value="1"/>
</dbReference>
<dbReference type="STRING" id="602072.A0A1R3RU90"/>
<evidence type="ECO:0000313" key="5">
    <source>
        <dbReference type="EMBL" id="OOF98054.1"/>
    </source>
</evidence>
<sequence>MTPQTWFITGASSGLGVAMALAALKAGHTVFATARTPSKAARDHPDIEALGGTWIPLDVTDRNISTIIQDLVKQHGPIDVVVNNAGYSLLGGIEDMSEQEMQQQIDTNLFGPIRVLKGVLPHMRSRRSGTIVNISSGAGLVGAPSTALYSASKFALEGLTESLAAELKEFGIRMMLVEPGGRRTQFLSAFVKPTAGLNADYHGTALGKALARYDTAHGTQRGDPAKAAAIIVDAVYEQGRCAESAKCLRLILGSDCYAIAKNKVKSFQDTLDLMEDIAPRTDF</sequence>
<evidence type="ECO:0000313" key="6">
    <source>
        <dbReference type="Proteomes" id="UP000188318"/>
    </source>
</evidence>
<dbReference type="Pfam" id="PF00106">
    <property type="entry name" value="adh_short"/>
    <property type="match status" value="1"/>
</dbReference>
<proteinExistence type="inferred from homology"/>
<dbReference type="OrthoDB" id="1274115at2759"/>
<dbReference type="PANTHER" id="PTHR43976">
    <property type="entry name" value="SHORT CHAIN DEHYDROGENASE"/>
    <property type="match status" value="1"/>
</dbReference>
<dbReference type="InterPro" id="IPR051911">
    <property type="entry name" value="SDR_oxidoreductase"/>
</dbReference>
<organism evidence="5 6">
    <name type="scientific">Aspergillus carbonarius (strain ITEM 5010)</name>
    <dbReference type="NCBI Taxonomy" id="602072"/>
    <lineage>
        <taxon>Eukaryota</taxon>
        <taxon>Fungi</taxon>
        <taxon>Dikarya</taxon>
        <taxon>Ascomycota</taxon>
        <taxon>Pezizomycotina</taxon>
        <taxon>Eurotiomycetes</taxon>
        <taxon>Eurotiomycetidae</taxon>
        <taxon>Eurotiales</taxon>
        <taxon>Aspergillaceae</taxon>
        <taxon>Aspergillus</taxon>
        <taxon>Aspergillus subgen. Circumdati</taxon>
    </lineage>
</organism>
<evidence type="ECO:0000256" key="3">
    <source>
        <dbReference type="ARBA" id="ARBA00023002"/>
    </source>
</evidence>
<dbReference type="PROSITE" id="PS00061">
    <property type="entry name" value="ADH_SHORT"/>
    <property type="match status" value="1"/>
</dbReference>
<keyword evidence="2" id="KW-0521">NADP</keyword>
<dbReference type="InterPro" id="IPR020904">
    <property type="entry name" value="Sc_DH/Rdtase_CS"/>
</dbReference>
<keyword evidence="3" id="KW-0560">Oxidoreductase</keyword>
<dbReference type="PRINTS" id="PR00080">
    <property type="entry name" value="SDRFAMILY"/>
</dbReference>
<dbReference type="EMBL" id="KV907496">
    <property type="protein sequence ID" value="OOF98054.1"/>
    <property type="molecule type" value="Genomic_DNA"/>
</dbReference>
<evidence type="ECO:0000256" key="4">
    <source>
        <dbReference type="RuleBase" id="RU000363"/>
    </source>
</evidence>
<dbReference type="InterPro" id="IPR036291">
    <property type="entry name" value="NAD(P)-bd_dom_sf"/>
</dbReference>
<dbReference type="PRINTS" id="PR00081">
    <property type="entry name" value="GDHRDH"/>
</dbReference>
<name>A0A1R3RU90_ASPC5</name>
<dbReference type="PANTHER" id="PTHR43976:SF16">
    <property type="entry name" value="SHORT-CHAIN DEHYDROGENASE_REDUCTASE FAMILY PROTEIN"/>
    <property type="match status" value="1"/>
</dbReference>
<dbReference type="InterPro" id="IPR002347">
    <property type="entry name" value="SDR_fam"/>
</dbReference>
<dbReference type="VEuPathDB" id="FungiDB:ASPCADRAFT_505072"/>
<keyword evidence="6" id="KW-1185">Reference proteome</keyword>
<evidence type="ECO:0000256" key="1">
    <source>
        <dbReference type="ARBA" id="ARBA00006484"/>
    </source>
</evidence>
<reference evidence="6" key="1">
    <citation type="journal article" date="2017" name="Genome Biol.">
        <title>Comparative genomics reveals high biological diversity and specific adaptations in the industrially and medically important fungal genus Aspergillus.</title>
        <authorList>
            <person name="de Vries R.P."/>
            <person name="Riley R."/>
            <person name="Wiebenga A."/>
            <person name="Aguilar-Osorio G."/>
            <person name="Amillis S."/>
            <person name="Uchima C.A."/>
            <person name="Anderluh G."/>
            <person name="Asadollahi M."/>
            <person name="Askin M."/>
            <person name="Barry K."/>
            <person name="Battaglia E."/>
            <person name="Bayram O."/>
            <person name="Benocci T."/>
            <person name="Braus-Stromeyer S.A."/>
            <person name="Caldana C."/>
            <person name="Canovas D."/>
            <person name="Cerqueira G.C."/>
            <person name="Chen F."/>
            <person name="Chen W."/>
            <person name="Choi C."/>
            <person name="Clum A."/>
            <person name="Dos Santos R.A."/>
            <person name="Damasio A.R."/>
            <person name="Diallinas G."/>
            <person name="Emri T."/>
            <person name="Fekete E."/>
            <person name="Flipphi M."/>
            <person name="Freyberg S."/>
            <person name="Gallo A."/>
            <person name="Gournas C."/>
            <person name="Habgood R."/>
            <person name="Hainaut M."/>
            <person name="Harispe M.L."/>
            <person name="Henrissat B."/>
            <person name="Hilden K.S."/>
            <person name="Hope R."/>
            <person name="Hossain A."/>
            <person name="Karabika E."/>
            <person name="Karaffa L."/>
            <person name="Karanyi Z."/>
            <person name="Krasevec N."/>
            <person name="Kuo A."/>
            <person name="Kusch H."/>
            <person name="LaButti K."/>
            <person name="Lagendijk E.L."/>
            <person name="Lapidus A."/>
            <person name="Levasseur A."/>
            <person name="Lindquist E."/>
            <person name="Lipzen A."/>
            <person name="Logrieco A.F."/>
            <person name="MacCabe A."/>
            <person name="Maekelae M.R."/>
            <person name="Malavazi I."/>
            <person name="Melin P."/>
            <person name="Meyer V."/>
            <person name="Mielnichuk N."/>
            <person name="Miskei M."/>
            <person name="Molnar A.P."/>
            <person name="Mule G."/>
            <person name="Ngan C.Y."/>
            <person name="Orejas M."/>
            <person name="Orosz E."/>
            <person name="Ouedraogo J.P."/>
            <person name="Overkamp K.M."/>
            <person name="Park H.-S."/>
            <person name="Perrone G."/>
            <person name="Piumi F."/>
            <person name="Punt P.J."/>
            <person name="Ram A.F."/>
            <person name="Ramon A."/>
            <person name="Rauscher S."/>
            <person name="Record E."/>
            <person name="Riano-Pachon D.M."/>
            <person name="Robert V."/>
            <person name="Roehrig J."/>
            <person name="Ruller R."/>
            <person name="Salamov A."/>
            <person name="Salih N.S."/>
            <person name="Samson R.A."/>
            <person name="Sandor E."/>
            <person name="Sanguinetti M."/>
            <person name="Schuetze T."/>
            <person name="Sepcic K."/>
            <person name="Shelest E."/>
            <person name="Sherlock G."/>
            <person name="Sophianopoulou V."/>
            <person name="Squina F.M."/>
            <person name="Sun H."/>
            <person name="Susca A."/>
            <person name="Todd R.B."/>
            <person name="Tsang A."/>
            <person name="Unkles S.E."/>
            <person name="van de Wiele N."/>
            <person name="van Rossen-Uffink D."/>
            <person name="Oliveira J.V."/>
            <person name="Vesth T.C."/>
            <person name="Visser J."/>
            <person name="Yu J.-H."/>
            <person name="Zhou M."/>
            <person name="Andersen M.R."/>
            <person name="Archer D.B."/>
            <person name="Baker S.E."/>
            <person name="Benoit I."/>
            <person name="Brakhage A.A."/>
            <person name="Braus G.H."/>
            <person name="Fischer R."/>
            <person name="Frisvad J.C."/>
            <person name="Goldman G.H."/>
            <person name="Houbraken J."/>
            <person name="Oakley B."/>
            <person name="Pocsi I."/>
            <person name="Scazzocchio C."/>
            <person name="Seiboth B."/>
            <person name="vanKuyk P.A."/>
            <person name="Wortman J."/>
            <person name="Dyer P.S."/>
            <person name="Grigoriev I.V."/>
        </authorList>
    </citation>
    <scope>NUCLEOTIDE SEQUENCE [LARGE SCALE GENOMIC DNA]</scope>
    <source>
        <strain evidence="6">ITEM 5010</strain>
    </source>
</reference>
<dbReference type="GO" id="GO:0044550">
    <property type="term" value="P:secondary metabolite biosynthetic process"/>
    <property type="evidence" value="ECO:0007669"/>
    <property type="project" value="UniProtKB-ARBA"/>
</dbReference>
<evidence type="ECO:0000256" key="2">
    <source>
        <dbReference type="ARBA" id="ARBA00022857"/>
    </source>
</evidence>
<dbReference type="CDD" id="cd05374">
    <property type="entry name" value="17beta-HSD-like_SDR_c"/>
    <property type="match status" value="1"/>
</dbReference>